<dbReference type="SMART" id="SM00345">
    <property type="entry name" value="HTH_GNTR"/>
    <property type="match status" value="1"/>
</dbReference>
<dbReference type="InterPro" id="IPR000524">
    <property type="entry name" value="Tscrpt_reg_HTH_GntR"/>
</dbReference>
<gene>
    <name evidence="5" type="ORF">EV140_0120</name>
</gene>
<keyword evidence="3" id="KW-0804">Transcription</keyword>
<keyword evidence="6" id="KW-1185">Reference proteome</keyword>
<dbReference type="Proteomes" id="UP000292408">
    <property type="component" value="Unassembled WGS sequence"/>
</dbReference>
<evidence type="ECO:0000313" key="6">
    <source>
        <dbReference type="Proteomes" id="UP000292408"/>
    </source>
</evidence>
<evidence type="ECO:0000256" key="1">
    <source>
        <dbReference type="ARBA" id="ARBA00023015"/>
    </source>
</evidence>
<dbReference type="SUPFAM" id="SSF48008">
    <property type="entry name" value="GntR ligand-binding domain-like"/>
    <property type="match status" value="1"/>
</dbReference>
<dbReference type="EMBL" id="SGXT01000007">
    <property type="protein sequence ID" value="RZT66407.1"/>
    <property type="molecule type" value="Genomic_DNA"/>
</dbReference>
<keyword evidence="2" id="KW-0238">DNA-binding</keyword>
<proteinExistence type="predicted"/>
<dbReference type="PANTHER" id="PTHR43537:SF24">
    <property type="entry name" value="GLUCONATE OPERON TRANSCRIPTIONAL REPRESSOR"/>
    <property type="match status" value="1"/>
</dbReference>
<dbReference type="RefSeq" id="WP_130280062.1">
    <property type="nucleotide sequence ID" value="NZ_SGXT01000007.1"/>
</dbReference>
<dbReference type="InterPro" id="IPR036388">
    <property type="entry name" value="WH-like_DNA-bd_sf"/>
</dbReference>
<dbReference type="OrthoDB" id="3194402at2"/>
<evidence type="ECO:0000256" key="2">
    <source>
        <dbReference type="ARBA" id="ARBA00023125"/>
    </source>
</evidence>
<dbReference type="SMART" id="SM00895">
    <property type="entry name" value="FCD"/>
    <property type="match status" value="1"/>
</dbReference>
<reference evidence="5 6" key="1">
    <citation type="journal article" date="2015" name="Stand. Genomic Sci.">
        <title>Genomic Encyclopedia of Bacterial and Archaeal Type Strains, Phase III: the genomes of soil and plant-associated and newly described type strains.</title>
        <authorList>
            <person name="Whitman W.B."/>
            <person name="Woyke T."/>
            <person name="Klenk H.P."/>
            <person name="Zhou Y."/>
            <person name="Lilburn T.G."/>
            <person name="Beck B.J."/>
            <person name="De Vos P."/>
            <person name="Vandamme P."/>
            <person name="Eisen J.A."/>
            <person name="Garrity G."/>
            <person name="Hugenholtz P."/>
            <person name="Kyrpides N.C."/>
        </authorList>
    </citation>
    <scope>NUCLEOTIDE SEQUENCE [LARGE SCALE GENOMIC DNA]</scope>
    <source>
        <strain evidence="5 6">AC4r</strain>
    </source>
</reference>
<dbReference type="SUPFAM" id="SSF46785">
    <property type="entry name" value="Winged helix' DNA-binding domain"/>
    <property type="match status" value="1"/>
</dbReference>
<dbReference type="CDD" id="cd07377">
    <property type="entry name" value="WHTH_GntR"/>
    <property type="match status" value="1"/>
</dbReference>
<dbReference type="InterPro" id="IPR008920">
    <property type="entry name" value="TF_FadR/GntR_C"/>
</dbReference>
<comment type="caution">
    <text evidence="5">The sequence shown here is derived from an EMBL/GenBank/DDBJ whole genome shotgun (WGS) entry which is preliminary data.</text>
</comment>
<dbReference type="GO" id="GO:0003677">
    <property type="term" value="F:DNA binding"/>
    <property type="evidence" value="ECO:0007669"/>
    <property type="project" value="UniProtKB-KW"/>
</dbReference>
<dbReference type="GO" id="GO:0003700">
    <property type="term" value="F:DNA-binding transcription factor activity"/>
    <property type="evidence" value="ECO:0007669"/>
    <property type="project" value="InterPro"/>
</dbReference>
<dbReference type="AlphaFoldDB" id="A0A4Q7U0L5"/>
<dbReference type="Pfam" id="PF00392">
    <property type="entry name" value="GntR"/>
    <property type="match status" value="1"/>
</dbReference>
<sequence>MIVRHGAPLREQAVEEIRAHIVDGTYLPGVRLKEKDLCETYEVSRTVIRETLRQLESERLVRIEPNVGPIVCVLSRSEVKDLYQTREILEATAARLAASAASAAQVLELEGICDEIALADHADLQRLIVMKNRFYDALMAASGNKVIAEMLQNIQARISQLRRLTLGSPGRHEQTVQELAKVVQAIKDRDADAAFGATVAHVKSAAEIAMRHFDGTPLLPGAFAHSTTSTKEIP</sequence>
<dbReference type="Gene3D" id="1.20.120.530">
    <property type="entry name" value="GntR ligand-binding domain-like"/>
    <property type="match status" value="1"/>
</dbReference>
<dbReference type="PROSITE" id="PS50949">
    <property type="entry name" value="HTH_GNTR"/>
    <property type="match status" value="1"/>
</dbReference>
<evidence type="ECO:0000259" key="4">
    <source>
        <dbReference type="PROSITE" id="PS50949"/>
    </source>
</evidence>
<evidence type="ECO:0000313" key="5">
    <source>
        <dbReference type="EMBL" id="RZT66407.1"/>
    </source>
</evidence>
<dbReference type="PANTHER" id="PTHR43537">
    <property type="entry name" value="TRANSCRIPTIONAL REGULATOR, GNTR FAMILY"/>
    <property type="match status" value="1"/>
</dbReference>
<dbReference type="Pfam" id="PF07729">
    <property type="entry name" value="FCD"/>
    <property type="match status" value="1"/>
</dbReference>
<evidence type="ECO:0000256" key="3">
    <source>
        <dbReference type="ARBA" id="ARBA00023163"/>
    </source>
</evidence>
<protein>
    <submittedName>
        <fullName evidence="5">GntR family transcriptional regulator</fullName>
    </submittedName>
</protein>
<feature type="domain" description="HTH gntR-type" evidence="4">
    <location>
        <begin position="7"/>
        <end position="74"/>
    </location>
</feature>
<dbReference type="InterPro" id="IPR036390">
    <property type="entry name" value="WH_DNA-bd_sf"/>
</dbReference>
<accession>A0A4Q7U0L5</accession>
<keyword evidence="1" id="KW-0805">Transcription regulation</keyword>
<dbReference type="InterPro" id="IPR011711">
    <property type="entry name" value="GntR_C"/>
</dbReference>
<dbReference type="Gene3D" id="1.10.10.10">
    <property type="entry name" value="Winged helix-like DNA-binding domain superfamily/Winged helix DNA-binding domain"/>
    <property type="match status" value="1"/>
</dbReference>
<name>A0A4Q7U0L5_9MICO</name>
<organism evidence="5 6">
    <name type="scientific">Microcella alkaliphila</name>
    <dbReference type="NCBI Taxonomy" id="279828"/>
    <lineage>
        <taxon>Bacteria</taxon>
        <taxon>Bacillati</taxon>
        <taxon>Actinomycetota</taxon>
        <taxon>Actinomycetes</taxon>
        <taxon>Micrococcales</taxon>
        <taxon>Microbacteriaceae</taxon>
        <taxon>Microcella</taxon>
    </lineage>
</organism>